<accession>A0ABD3JAE5</accession>
<evidence type="ECO:0000259" key="3">
    <source>
        <dbReference type="Pfam" id="PF00501"/>
    </source>
</evidence>
<dbReference type="SUPFAM" id="SSF56801">
    <property type="entry name" value="Acetyl-CoA synthetase-like"/>
    <property type="match status" value="1"/>
</dbReference>
<dbReference type="Pfam" id="PF13193">
    <property type="entry name" value="AMP-binding_C"/>
    <property type="match status" value="1"/>
</dbReference>
<evidence type="ECO:0000256" key="2">
    <source>
        <dbReference type="ARBA" id="ARBA00022598"/>
    </source>
</evidence>
<dbReference type="Proteomes" id="UP001634007">
    <property type="component" value="Unassembled WGS sequence"/>
</dbReference>
<comment type="caution">
    <text evidence="5">The sequence shown here is derived from an EMBL/GenBank/DDBJ whole genome shotgun (WGS) entry which is preliminary data.</text>
</comment>
<dbReference type="EMBL" id="JBJKBG010000009">
    <property type="protein sequence ID" value="KAL3723648.1"/>
    <property type="molecule type" value="Genomic_DNA"/>
</dbReference>
<dbReference type="PANTHER" id="PTHR43859:SF11">
    <property type="entry name" value="4-COUMARATE--COA LIGASE"/>
    <property type="match status" value="1"/>
</dbReference>
<dbReference type="AlphaFoldDB" id="A0ABD3JAE5"/>
<sequence length="552" mass="60936">MEGLLQGPANYVPLTPISFLERAAFVYSDKVSIVFGNTRYTWRQTHERCLKLASALTRLKISRGDIVAVMAPNVPALYELHFAVPMAGATLCALNVSLDEHALTIILHRLRPKIIFVDSELVHLVSKVIHNKNDKQLQENHHDHNPLLVAIHDVSLDRQTQRVLEVPEYEQTLAMGESDFQAISPADECDPISVNFTSGSTGTPKAVAYSHRAAYLNSLGLLLRYDMGKSPVFLWTVDMFRCNGWCFTWAMAALGGVNVCIRNVSAKIIFDSIQLYKVTHLCGKPTILNMIADSPPVDQKPLPSVVDVIIAGAFPTNPLLKRVQELGFNIVYGYGMTEALGPALIRPWRSSQHHHHDDDNDHDDHNLKCREGLHNITLEAVDVKDPTTMRSVPRDGETIGEVMLRGNTLMAGYLDNLVATQKAFSGGWFRTGDVGVRHADGCIEMKDRARDVIVLGKEVISTLDKEAVLLSHPKVAEAAVVARNDVIAGQVPCAFVKLKEGRSSDPEEIIEFCAGRLQKAAMVPKTVCFGELPVNREGAEVCTERERADACP</sequence>
<dbReference type="Gene3D" id="3.30.300.30">
    <property type="match status" value="1"/>
</dbReference>
<dbReference type="PANTHER" id="PTHR43859">
    <property type="entry name" value="ACYL-ACTIVATING ENZYME"/>
    <property type="match status" value="1"/>
</dbReference>
<dbReference type="PROSITE" id="PS00455">
    <property type="entry name" value="AMP_BINDING"/>
    <property type="match status" value="1"/>
</dbReference>
<name>A0ABD3JAE5_EUCGL</name>
<keyword evidence="6" id="KW-1185">Reference proteome</keyword>
<dbReference type="InterPro" id="IPR000873">
    <property type="entry name" value="AMP-dep_synth/lig_dom"/>
</dbReference>
<evidence type="ECO:0000259" key="4">
    <source>
        <dbReference type="Pfam" id="PF13193"/>
    </source>
</evidence>
<keyword evidence="2" id="KW-0436">Ligase</keyword>
<organism evidence="5 6">
    <name type="scientific">Eucalyptus globulus</name>
    <name type="common">Tasmanian blue gum</name>
    <dbReference type="NCBI Taxonomy" id="34317"/>
    <lineage>
        <taxon>Eukaryota</taxon>
        <taxon>Viridiplantae</taxon>
        <taxon>Streptophyta</taxon>
        <taxon>Embryophyta</taxon>
        <taxon>Tracheophyta</taxon>
        <taxon>Spermatophyta</taxon>
        <taxon>Magnoliopsida</taxon>
        <taxon>eudicotyledons</taxon>
        <taxon>Gunneridae</taxon>
        <taxon>Pentapetalae</taxon>
        <taxon>rosids</taxon>
        <taxon>malvids</taxon>
        <taxon>Myrtales</taxon>
        <taxon>Myrtaceae</taxon>
        <taxon>Myrtoideae</taxon>
        <taxon>Eucalypteae</taxon>
        <taxon>Eucalyptus</taxon>
    </lineage>
</organism>
<protein>
    <recommendedName>
        <fullName evidence="7">Acyl-activating enzyme 1, peroxisomal</fullName>
    </recommendedName>
</protein>
<comment type="similarity">
    <text evidence="1">Belongs to the ATP-dependent AMP-binding enzyme family.</text>
</comment>
<dbReference type="GO" id="GO:0016874">
    <property type="term" value="F:ligase activity"/>
    <property type="evidence" value="ECO:0007669"/>
    <property type="project" value="UniProtKB-KW"/>
</dbReference>
<dbReference type="Pfam" id="PF00501">
    <property type="entry name" value="AMP-binding"/>
    <property type="match status" value="1"/>
</dbReference>
<dbReference type="InterPro" id="IPR025110">
    <property type="entry name" value="AMP-bd_C"/>
</dbReference>
<feature type="domain" description="AMP-dependent synthetase/ligase" evidence="3">
    <location>
        <begin position="20"/>
        <end position="414"/>
    </location>
</feature>
<evidence type="ECO:0000256" key="1">
    <source>
        <dbReference type="ARBA" id="ARBA00006432"/>
    </source>
</evidence>
<dbReference type="InterPro" id="IPR042099">
    <property type="entry name" value="ANL_N_sf"/>
</dbReference>
<dbReference type="InterPro" id="IPR045851">
    <property type="entry name" value="AMP-bd_C_sf"/>
</dbReference>
<evidence type="ECO:0000313" key="6">
    <source>
        <dbReference type="Proteomes" id="UP001634007"/>
    </source>
</evidence>
<dbReference type="InterPro" id="IPR020845">
    <property type="entry name" value="AMP-binding_CS"/>
</dbReference>
<proteinExistence type="inferred from homology"/>
<feature type="domain" description="AMP-binding enzyme C-terminal" evidence="4">
    <location>
        <begin position="466"/>
        <end position="538"/>
    </location>
</feature>
<evidence type="ECO:0000313" key="5">
    <source>
        <dbReference type="EMBL" id="KAL3723648.1"/>
    </source>
</evidence>
<gene>
    <name evidence="5" type="ORF">ACJRO7_035765</name>
</gene>
<reference evidence="5 6" key="1">
    <citation type="submission" date="2024-11" db="EMBL/GenBank/DDBJ databases">
        <title>Chromosome-level genome assembly of Eucalyptus globulus Labill. provides insights into its genome evolution.</title>
        <authorList>
            <person name="Li X."/>
        </authorList>
    </citation>
    <scope>NUCLEOTIDE SEQUENCE [LARGE SCALE GENOMIC DNA]</scope>
    <source>
        <strain evidence="5">CL2024</strain>
        <tissue evidence="5">Fresh tender leaves</tissue>
    </source>
</reference>
<evidence type="ECO:0008006" key="7">
    <source>
        <dbReference type="Google" id="ProtNLM"/>
    </source>
</evidence>
<dbReference type="Gene3D" id="3.40.50.12780">
    <property type="entry name" value="N-terminal domain of ligase-like"/>
    <property type="match status" value="1"/>
</dbReference>